<feature type="domain" description="N-acetyltransferase" evidence="1">
    <location>
        <begin position="10"/>
        <end position="152"/>
    </location>
</feature>
<dbReference type="PANTHER" id="PTHR43792">
    <property type="entry name" value="GNAT FAMILY, PUTATIVE (AFU_ORTHOLOGUE AFUA_3G00765)-RELATED-RELATED"/>
    <property type="match status" value="1"/>
</dbReference>
<dbReference type="PANTHER" id="PTHR43792:SF16">
    <property type="entry name" value="N-ACETYLTRANSFERASE DOMAIN-CONTAINING PROTEIN"/>
    <property type="match status" value="1"/>
</dbReference>
<keyword evidence="2" id="KW-0808">Transferase</keyword>
<dbReference type="Gene3D" id="3.40.630.30">
    <property type="match status" value="1"/>
</dbReference>
<dbReference type="RefSeq" id="WP_157362208.1">
    <property type="nucleotide sequence ID" value="NZ_WOWS01000001.1"/>
</dbReference>
<evidence type="ECO:0000259" key="1">
    <source>
        <dbReference type="Pfam" id="PF13302"/>
    </source>
</evidence>
<evidence type="ECO:0000313" key="2">
    <source>
        <dbReference type="EMBL" id="MUU77526.1"/>
    </source>
</evidence>
<dbReference type="Proteomes" id="UP000478208">
    <property type="component" value="Unassembled WGS sequence"/>
</dbReference>
<name>A0A6L6U7D7_9FLAO</name>
<evidence type="ECO:0000313" key="3">
    <source>
        <dbReference type="Proteomes" id="UP000478208"/>
    </source>
</evidence>
<organism evidence="2 3">
    <name type="scientific">Winogradskyella endarachnes</name>
    <dbReference type="NCBI Taxonomy" id="2681965"/>
    <lineage>
        <taxon>Bacteria</taxon>
        <taxon>Pseudomonadati</taxon>
        <taxon>Bacteroidota</taxon>
        <taxon>Flavobacteriia</taxon>
        <taxon>Flavobacteriales</taxon>
        <taxon>Flavobacteriaceae</taxon>
        <taxon>Winogradskyella</taxon>
    </lineage>
</organism>
<comment type="caution">
    <text evidence="2">The sequence shown here is derived from an EMBL/GenBank/DDBJ whole genome shotgun (WGS) entry which is preliminary data.</text>
</comment>
<keyword evidence="3" id="KW-1185">Reference proteome</keyword>
<reference evidence="2 3" key="1">
    <citation type="submission" date="2019-12" db="EMBL/GenBank/DDBJ databases">
        <authorList>
            <person name="Li J."/>
        </authorList>
    </citation>
    <scope>NUCLEOTIDE SEQUENCE [LARGE SCALE GENOMIC DNA]</scope>
    <source>
        <strain evidence="2 3">HL2-2</strain>
    </source>
</reference>
<dbReference type="EMBL" id="WOWS01000001">
    <property type="protein sequence ID" value="MUU77526.1"/>
    <property type="molecule type" value="Genomic_DNA"/>
</dbReference>
<dbReference type="InterPro" id="IPR016181">
    <property type="entry name" value="Acyl_CoA_acyltransferase"/>
</dbReference>
<dbReference type="SUPFAM" id="SSF55729">
    <property type="entry name" value="Acyl-CoA N-acyltransferases (Nat)"/>
    <property type="match status" value="1"/>
</dbReference>
<dbReference type="Pfam" id="PF13302">
    <property type="entry name" value="Acetyltransf_3"/>
    <property type="match status" value="1"/>
</dbReference>
<sequence length="176" mass="20027">MIIKPIETERLLLRPIVKDDIQDFFELDSNPKVHLFLGNNPVKTIDQSEAIIEDILEQYKTNGLGRLAVIEKATNTFIGWSGLKLEDKVRTEFNYYDLGYRFKEQFWGQGFATEAALASLEFGFKDLKLKEIGAAADSKHVASNTILKKVGLIPAGTFTFKNTLCNWYNLKNPYSQ</sequence>
<dbReference type="GO" id="GO:0016747">
    <property type="term" value="F:acyltransferase activity, transferring groups other than amino-acyl groups"/>
    <property type="evidence" value="ECO:0007669"/>
    <property type="project" value="InterPro"/>
</dbReference>
<accession>A0A6L6U7D7</accession>
<proteinExistence type="predicted"/>
<protein>
    <submittedName>
        <fullName evidence="2">GNAT family N-acetyltransferase</fullName>
    </submittedName>
</protein>
<gene>
    <name evidence="2" type="ORF">GN138_03640</name>
</gene>
<dbReference type="AlphaFoldDB" id="A0A6L6U7D7"/>
<dbReference type="InterPro" id="IPR051531">
    <property type="entry name" value="N-acetyltransferase"/>
</dbReference>
<dbReference type="InterPro" id="IPR000182">
    <property type="entry name" value="GNAT_dom"/>
</dbReference>